<name>L0KYT5_METHD</name>
<evidence type="ECO:0000259" key="2">
    <source>
        <dbReference type="Pfam" id="PF25231"/>
    </source>
</evidence>
<organism evidence="3 4">
    <name type="scientific">Methanomethylovorans hollandica (strain DSM 15978 / NBRC 107637 / DMS1)</name>
    <dbReference type="NCBI Taxonomy" id="867904"/>
    <lineage>
        <taxon>Archaea</taxon>
        <taxon>Methanobacteriati</taxon>
        <taxon>Methanobacteriota</taxon>
        <taxon>Stenosarchaea group</taxon>
        <taxon>Methanomicrobia</taxon>
        <taxon>Methanosarcinales</taxon>
        <taxon>Methanosarcinaceae</taxon>
        <taxon>Methanomethylovorans</taxon>
    </lineage>
</organism>
<dbReference type="HOGENOM" id="CLU_923198_0_0_2"/>
<dbReference type="OrthoDB" id="137243at2157"/>
<feature type="domain" description="DUF7847" evidence="2">
    <location>
        <begin position="38"/>
        <end position="260"/>
    </location>
</feature>
<reference evidence="4" key="1">
    <citation type="submission" date="2012-02" db="EMBL/GenBank/DDBJ databases">
        <title>Complete sequence of chromosome of Methanomethylovorans hollandica DSM 15978.</title>
        <authorList>
            <person name="Lucas S."/>
            <person name="Copeland A."/>
            <person name="Lapidus A."/>
            <person name="Glavina del Rio T."/>
            <person name="Dalin E."/>
            <person name="Tice H."/>
            <person name="Bruce D."/>
            <person name="Goodwin L."/>
            <person name="Pitluck S."/>
            <person name="Peters L."/>
            <person name="Mikhailova N."/>
            <person name="Held B."/>
            <person name="Kyrpides N."/>
            <person name="Mavromatis K."/>
            <person name="Ivanova N."/>
            <person name="Brettin T."/>
            <person name="Detter J.C."/>
            <person name="Han C."/>
            <person name="Larimer F."/>
            <person name="Land M."/>
            <person name="Hauser L."/>
            <person name="Markowitz V."/>
            <person name="Cheng J.-F."/>
            <person name="Hugenholtz P."/>
            <person name="Woyke T."/>
            <person name="Wu D."/>
            <person name="Spring S."/>
            <person name="Schroeder M."/>
            <person name="Brambilla E."/>
            <person name="Klenk H.-P."/>
            <person name="Eisen J.A."/>
        </authorList>
    </citation>
    <scope>NUCLEOTIDE SEQUENCE [LARGE SCALE GENOMIC DNA]</scope>
    <source>
        <strain evidence="4">DSM 15978 / NBRC 107637 / DMS1</strain>
    </source>
</reference>
<dbReference type="Pfam" id="PF25231">
    <property type="entry name" value="DUF7847"/>
    <property type="match status" value="1"/>
</dbReference>
<keyword evidence="4" id="KW-1185">Reference proteome</keyword>
<keyword evidence="1" id="KW-1133">Transmembrane helix</keyword>
<accession>L0KYT5</accession>
<dbReference type="KEGG" id="mhz:Metho_0999"/>
<feature type="transmembrane region" description="Helical" evidence="1">
    <location>
        <begin position="259"/>
        <end position="278"/>
    </location>
</feature>
<evidence type="ECO:0000313" key="3">
    <source>
        <dbReference type="EMBL" id="AGB49238.1"/>
    </source>
</evidence>
<dbReference type="InterPro" id="IPR057169">
    <property type="entry name" value="DUF7847"/>
</dbReference>
<feature type="transmembrane region" description="Helical" evidence="1">
    <location>
        <begin position="224"/>
        <end position="247"/>
    </location>
</feature>
<protein>
    <recommendedName>
        <fullName evidence="2">DUF7847 domain-containing protein</fullName>
    </recommendedName>
</protein>
<feature type="transmembrane region" description="Helical" evidence="1">
    <location>
        <begin position="176"/>
        <end position="203"/>
    </location>
</feature>
<gene>
    <name evidence="3" type="ordered locus">Metho_0999</name>
</gene>
<feature type="transmembrane region" description="Helical" evidence="1">
    <location>
        <begin position="79"/>
        <end position="112"/>
    </location>
</feature>
<evidence type="ECO:0000256" key="1">
    <source>
        <dbReference type="SAM" id="Phobius"/>
    </source>
</evidence>
<keyword evidence="1" id="KW-0812">Transmembrane</keyword>
<dbReference type="RefSeq" id="WP_015324405.1">
    <property type="nucleotide sequence ID" value="NC_019977.1"/>
</dbReference>
<feature type="transmembrane region" description="Helical" evidence="1">
    <location>
        <begin position="21"/>
        <end position="50"/>
    </location>
</feature>
<dbReference type="GeneID" id="14406808"/>
<evidence type="ECO:0000313" key="4">
    <source>
        <dbReference type="Proteomes" id="UP000010866"/>
    </source>
</evidence>
<proteinExistence type="predicted"/>
<keyword evidence="1" id="KW-0472">Membrane</keyword>
<dbReference type="Proteomes" id="UP000010866">
    <property type="component" value="Chromosome"/>
</dbReference>
<dbReference type="AlphaFoldDB" id="L0KYT5"/>
<dbReference type="EMBL" id="CP003362">
    <property type="protein sequence ID" value="AGB49238.1"/>
    <property type="molecule type" value="Genomic_DNA"/>
</dbReference>
<sequence length="298" mass="32536">MHEDLGTLLNKGYRTWNRNMIIAVPFILDMMATIIFSLFAVTIFLMIFVVPEIASSTIAGDVPPEVYLEILGSLLKENLLLLVAGALFLLILFLFIGSFFEAGAIGMCRLALLSGDTSVGQMWASARHHVLNLMFAKILVALIIMAGVVFLVPGILIAGDLGSLGSDPTSTGSILLAVGMLVWFLYALVAGILLFFVEYALVVDDLDPISALEKSLEFFKDNKAGVISIIGIIVAISLGLEIFGSAISSVEALSDVWSLVYLFLSVIVIRPLTTTWIARMYMDRTGKELYSFDIYNFE</sequence>
<feature type="transmembrane region" description="Helical" evidence="1">
    <location>
        <begin position="133"/>
        <end position="156"/>
    </location>
</feature>